<dbReference type="InterPro" id="IPR003598">
    <property type="entry name" value="Ig_sub2"/>
</dbReference>
<proteinExistence type="predicted"/>
<evidence type="ECO:0000259" key="3">
    <source>
        <dbReference type="PROSITE" id="PS50835"/>
    </source>
</evidence>
<protein>
    <recommendedName>
        <fullName evidence="3">Ig-like domain-containing protein</fullName>
    </recommendedName>
</protein>
<dbReference type="Pfam" id="PF13927">
    <property type="entry name" value="Ig_3"/>
    <property type="match status" value="1"/>
</dbReference>
<keyword evidence="2" id="KW-0812">Transmembrane</keyword>
<dbReference type="CDD" id="cd00096">
    <property type="entry name" value="Ig"/>
    <property type="match status" value="1"/>
</dbReference>
<dbReference type="AlphaFoldDB" id="E4Y7T3"/>
<dbReference type="InterPro" id="IPR007110">
    <property type="entry name" value="Ig-like_dom"/>
</dbReference>
<name>E4Y7T3_OIKDI</name>
<dbReference type="Gene3D" id="2.60.40.10">
    <property type="entry name" value="Immunoglobulins"/>
    <property type="match status" value="1"/>
</dbReference>
<evidence type="ECO:0000256" key="2">
    <source>
        <dbReference type="SAM" id="Phobius"/>
    </source>
</evidence>
<organism evidence="4">
    <name type="scientific">Oikopleura dioica</name>
    <name type="common">Tunicate</name>
    <dbReference type="NCBI Taxonomy" id="34765"/>
    <lineage>
        <taxon>Eukaryota</taxon>
        <taxon>Metazoa</taxon>
        <taxon>Chordata</taxon>
        <taxon>Tunicata</taxon>
        <taxon>Appendicularia</taxon>
        <taxon>Copelata</taxon>
        <taxon>Oikopleuridae</taxon>
        <taxon>Oikopleura</taxon>
    </lineage>
</organism>
<evidence type="ECO:0000313" key="4">
    <source>
        <dbReference type="EMBL" id="CBY31683.1"/>
    </source>
</evidence>
<feature type="region of interest" description="Disordered" evidence="1">
    <location>
        <begin position="576"/>
        <end position="596"/>
    </location>
</feature>
<dbReference type="InterPro" id="IPR013783">
    <property type="entry name" value="Ig-like_fold"/>
</dbReference>
<keyword evidence="2" id="KW-0472">Membrane</keyword>
<dbReference type="InterPro" id="IPR032675">
    <property type="entry name" value="LRR_dom_sf"/>
</dbReference>
<dbReference type="Gene3D" id="3.80.10.10">
    <property type="entry name" value="Ribonuclease Inhibitor"/>
    <property type="match status" value="1"/>
</dbReference>
<reference evidence="4" key="1">
    <citation type="journal article" date="2010" name="Science">
        <title>Plasticity of animal genome architecture unmasked by rapid evolution of a pelagic tunicate.</title>
        <authorList>
            <person name="Denoeud F."/>
            <person name="Henriet S."/>
            <person name="Mungpakdee S."/>
            <person name="Aury J.M."/>
            <person name="Da Silva C."/>
            <person name="Brinkmann H."/>
            <person name="Mikhaleva J."/>
            <person name="Olsen L.C."/>
            <person name="Jubin C."/>
            <person name="Canestro C."/>
            <person name="Bouquet J.M."/>
            <person name="Danks G."/>
            <person name="Poulain J."/>
            <person name="Campsteijn C."/>
            <person name="Adamski M."/>
            <person name="Cross I."/>
            <person name="Yadetie F."/>
            <person name="Muffato M."/>
            <person name="Louis A."/>
            <person name="Butcher S."/>
            <person name="Tsagkogeorga G."/>
            <person name="Konrad A."/>
            <person name="Singh S."/>
            <person name="Jensen M.F."/>
            <person name="Cong E.H."/>
            <person name="Eikeseth-Otteraa H."/>
            <person name="Noel B."/>
            <person name="Anthouard V."/>
            <person name="Porcel B.M."/>
            <person name="Kachouri-Lafond R."/>
            <person name="Nishino A."/>
            <person name="Ugolini M."/>
            <person name="Chourrout P."/>
            <person name="Nishida H."/>
            <person name="Aasland R."/>
            <person name="Huzurbazar S."/>
            <person name="Westhof E."/>
            <person name="Delsuc F."/>
            <person name="Lehrach H."/>
            <person name="Reinhardt R."/>
            <person name="Weissenbach J."/>
            <person name="Roy S.W."/>
            <person name="Artiguenave F."/>
            <person name="Postlethwait J.H."/>
            <person name="Manak J.R."/>
            <person name="Thompson E.M."/>
            <person name="Jaillon O."/>
            <person name="Du Pasquier L."/>
            <person name="Boudinot P."/>
            <person name="Liberles D.A."/>
            <person name="Volff J.N."/>
            <person name="Philippe H."/>
            <person name="Lenhard B."/>
            <person name="Roest Crollius H."/>
            <person name="Wincker P."/>
            <person name="Chourrout D."/>
        </authorList>
    </citation>
    <scope>NUCLEOTIDE SEQUENCE [LARGE SCALE GENOMIC DNA]</scope>
</reference>
<keyword evidence="2" id="KW-1133">Transmembrane helix</keyword>
<evidence type="ECO:0000256" key="1">
    <source>
        <dbReference type="SAM" id="MobiDB-lite"/>
    </source>
</evidence>
<dbReference type="EMBL" id="FN654313">
    <property type="protein sequence ID" value="CBY31683.1"/>
    <property type="molecule type" value="Genomic_DNA"/>
</dbReference>
<dbReference type="Proteomes" id="UP000011014">
    <property type="component" value="Unassembled WGS sequence"/>
</dbReference>
<dbReference type="SMART" id="SM00408">
    <property type="entry name" value="IGc2"/>
    <property type="match status" value="1"/>
</dbReference>
<gene>
    <name evidence="4" type="ORF">GSOID_T00025600001</name>
</gene>
<dbReference type="PROSITE" id="PS50835">
    <property type="entry name" value="IG_LIKE"/>
    <property type="match status" value="1"/>
</dbReference>
<dbReference type="InterPro" id="IPR036179">
    <property type="entry name" value="Ig-like_dom_sf"/>
</dbReference>
<feature type="domain" description="Ig-like" evidence="3">
    <location>
        <begin position="213"/>
        <end position="333"/>
    </location>
</feature>
<feature type="transmembrane region" description="Helical" evidence="2">
    <location>
        <begin position="363"/>
        <end position="385"/>
    </location>
</feature>
<dbReference type="SUPFAM" id="SSF48726">
    <property type="entry name" value="Immunoglobulin"/>
    <property type="match status" value="1"/>
</dbReference>
<accession>E4Y7T3</accession>
<feature type="compositionally biased region" description="Low complexity" evidence="1">
    <location>
        <begin position="580"/>
        <end position="591"/>
    </location>
</feature>
<sequence>MRFKSFFLHFVLQANGNILEGINENIIRPVQQAIFGEVNDSNSTIFIGNSSLRNLNRQVGSYSDKNNIEIDSFTNIEKIVVREQIGLLAITNNLPFIEIEDGFVVEEALFYNISDVDENNLLAILERIEKVQIKRSNLQGFSDEFIDKLLQISFKLKIRNSWWSCDCTKRRLLSVKSSLTGLDVKCLVPNNLEDESFFDLDEEDLKCSGTKNPRPIERDVSAIEYERASLRCAASGYPLPKIYWKTPGGKMIDQEFLINAKNNETLKEYAEIFEINEQVTDRIIPNQSHLLSTLVVRDVNKRTAGEYRCQVGNIVDLLGSYDNDDDDSQRRINSSVFFDFNELTKAKSTKVRLSYLPNEKANVAFFTLVLTCFCAAFVINLVNICRYHCDWKKRIKNLRRDPNRYEIPESIRTSMASVYYDKYDFNCQQAFLDALLKSSHSIKKTFENTTQGFEINVSYREFSDKLRENFGSNIEWRPSIPSVRLPNLPNFYGSLSSLRERIPNLPKGLRPSMNLSNLRWETGDWNMKVRISKFSRKWFYGCSENPSDVDEFQIRNENGRMVITPIPEKKSENLIENRPSSLSIDDSTDSSMPNNLASSSFSGMDEVDADYLLTFIATPKEKSIGDHLYESNV</sequence>